<dbReference type="RefSeq" id="WP_380015065.1">
    <property type="nucleotide sequence ID" value="NZ_JADIKI010000023.1"/>
</dbReference>
<organism evidence="1 2">
    <name type="scientific">Dyella humi</name>
    <dbReference type="NCBI Taxonomy" id="1770547"/>
    <lineage>
        <taxon>Bacteria</taxon>
        <taxon>Pseudomonadati</taxon>
        <taxon>Pseudomonadota</taxon>
        <taxon>Gammaproteobacteria</taxon>
        <taxon>Lysobacterales</taxon>
        <taxon>Rhodanobacteraceae</taxon>
        <taxon>Dyella</taxon>
    </lineage>
</organism>
<dbReference type="EMBL" id="JADIKI010000023">
    <property type="protein sequence ID" value="MFK2856399.1"/>
    <property type="molecule type" value="Genomic_DNA"/>
</dbReference>
<reference evidence="1 2" key="1">
    <citation type="submission" date="2020-10" db="EMBL/GenBank/DDBJ databases">
        <title>Phylogeny of dyella-like bacteria.</title>
        <authorList>
            <person name="Fu J."/>
        </authorList>
    </citation>
    <scope>NUCLEOTIDE SEQUENCE [LARGE SCALE GENOMIC DNA]</scope>
    <source>
        <strain evidence="1 2">DHG40</strain>
    </source>
</reference>
<dbReference type="Proteomes" id="UP001620409">
    <property type="component" value="Unassembled WGS sequence"/>
</dbReference>
<accession>A0ABW8IMG2</accession>
<evidence type="ECO:0000313" key="2">
    <source>
        <dbReference type="Proteomes" id="UP001620409"/>
    </source>
</evidence>
<dbReference type="Pfam" id="PF13759">
    <property type="entry name" value="2OG-FeII_Oxy_5"/>
    <property type="match status" value="1"/>
</dbReference>
<protein>
    <recommendedName>
        <fullName evidence="3">2OG-Fe(II) oxygenase</fullName>
    </recommendedName>
</protein>
<keyword evidence="2" id="KW-1185">Reference proteome</keyword>
<dbReference type="InterPro" id="IPR012668">
    <property type="entry name" value="CHP02466"/>
</dbReference>
<evidence type="ECO:0008006" key="3">
    <source>
        <dbReference type="Google" id="ProtNLM"/>
    </source>
</evidence>
<name>A0ABW8IMG2_9GAMM</name>
<gene>
    <name evidence="1" type="ORF">ISP18_17465</name>
</gene>
<dbReference type="NCBIfam" id="TIGR02466">
    <property type="entry name" value="TIGR02466 family protein"/>
    <property type="match status" value="1"/>
</dbReference>
<dbReference type="Gene3D" id="2.60.120.620">
    <property type="entry name" value="q2cbj1_9rhob like domain"/>
    <property type="match status" value="1"/>
</dbReference>
<evidence type="ECO:0000313" key="1">
    <source>
        <dbReference type="EMBL" id="MFK2856399.1"/>
    </source>
</evidence>
<proteinExistence type="predicted"/>
<comment type="caution">
    <text evidence="1">The sequence shown here is derived from an EMBL/GenBank/DDBJ whole genome shotgun (WGS) entry which is preliminary data.</text>
</comment>
<sequence>MAETYGITMGENAGSSPANIPAAQAFDLFPTRIWQIPLRHLAPHFAQWAQAIQAMRAAAPMPAGRTNRGGWNSVDNAVMHQPIFAELHQTVRHYCAQAFMEMGVGTPAFEVQSWANIHDRGGFNFQHMHEGALLSGTFYLQVPEGSGALVFKDPRPGVLNAYARGNGANAYKDIQLRPSAGLLVLFPHWLEHFVEPHENDVPRICIPFNALRPSTE</sequence>